<organism evidence="3 4">
    <name type="scientific">Peptoniphilus duerdenii ATCC BAA-1640</name>
    <dbReference type="NCBI Taxonomy" id="862517"/>
    <lineage>
        <taxon>Bacteria</taxon>
        <taxon>Bacillati</taxon>
        <taxon>Bacillota</taxon>
        <taxon>Tissierellia</taxon>
        <taxon>Tissierellales</taxon>
        <taxon>Peptoniphilaceae</taxon>
        <taxon>Peptoniphilus</taxon>
    </lineage>
</organism>
<dbReference type="InterPro" id="IPR052404">
    <property type="entry name" value="SPP1-like_terminase"/>
</dbReference>
<dbReference type="HOGENOM" id="CLU_064914_5_1_9"/>
<dbReference type="PANTHER" id="PTHR41328:SF2">
    <property type="entry name" value="TERMINASE SMALL SUBUNIT"/>
    <property type="match status" value="1"/>
</dbReference>
<dbReference type="EMBL" id="AEEH01000048">
    <property type="protein sequence ID" value="EFM24788.1"/>
    <property type="molecule type" value="Genomic_DNA"/>
</dbReference>
<sequence>MKEQPRAAFLMVTHILRGQCYKSRYCTQGRDNRLVYFKRGDGMALTIKQKQVADDYIITGNKTESYLKFYKNVKNRETARANSCRLFATQDMKDYIEERMKELDEELIADQREVLRYLTSVVRGQETQQTLIGVGKCAQKITNIELNASDKIKAAELIGKRFGMWTDKVELESNDKVVIIDDTD</sequence>
<evidence type="ECO:0000256" key="2">
    <source>
        <dbReference type="ARBA" id="ARBA00023219"/>
    </source>
</evidence>
<evidence type="ECO:0000313" key="4">
    <source>
        <dbReference type="Proteomes" id="UP000003280"/>
    </source>
</evidence>
<keyword evidence="4" id="KW-1185">Reference proteome</keyword>
<keyword evidence="1" id="KW-1188">Viral release from host cell</keyword>
<dbReference type="AlphaFoldDB" id="E0NNB5"/>
<dbReference type="InterPro" id="IPR005335">
    <property type="entry name" value="Terminase_ssu"/>
</dbReference>
<dbReference type="Pfam" id="PF03592">
    <property type="entry name" value="Terminase_2"/>
    <property type="match status" value="1"/>
</dbReference>
<accession>E0NNB5</accession>
<name>E0NNB5_9FIRM</name>
<proteinExistence type="predicted"/>
<reference evidence="3 4" key="1">
    <citation type="submission" date="2010-07" db="EMBL/GenBank/DDBJ databases">
        <authorList>
            <person name="Muzny D."/>
            <person name="Qin X."/>
            <person name="Deng J."/>
            <person name="Jiang H."/>
            <person name="Liu Y."/>
            <person name="Qu J."/>
            <person name="Song X.-Z."/>
            <person name="Zhang L."/>
            <person name="Thornton R."/>
            <person name="Coyle M."/>
            <person name="Francisco L."/>
            <person name="Jackson L."/>
            <person name="Javaid M."/>
            <person name="Korchina V."/>
            <person name="Kovar C."/>
            <person name="Mata R."/>
            <person name="Mathew T."/>
            <person name="Ngo R."/>
            <person name="Nguyen L."/>
            <person name="Nguyen N."/>
            <person name="Okwuonu G."/>
            <person name="Ongeri F."/>
            <person name="Pham C."/>
            <person name="Simmons D."/>
            <person name="Wilczek-Boney K."/>
            <person name="Hale W."/>
            <person name="Jakkamsetti A."/>
            <person name="Pham P."/>
            <person name="Ruth R."/>
            <person name="San Lucas F."/>
            <person name="Warren J."/>
            <person name="Zhang J."/>
            <person name="Zhao Z."/>
            <person name="Zhou C."/>
            <person name="Zhu D."/>
            <person name="Lee S."/>
            <person name="Bess C."/>
            <person name="Blankenburg K."/>
            <person name="Forbes L."/>
            <person name="Fu Q."/>
            <person name="Gubbala S."/>
            <person name="Hirani K."/>
            <person name="Jayaseelan J.C."/>
            <person name="Lara F."/>
            <person name="Munidasa M."/>
            <person name="Palculict T."/>
            <person name="Patil S."/>
            <person name="Pu L.-L."/>
            <person name="Saada N."/>
            <person name="Tang L."/>
            <person name="Weissenberger G."/>
            <person name="Zhu Y."/>
            <person name="Hemphill L."/>
            <person name="Shang Y."/>
            <person name="Youmans B."/>
            <person name="Ayvaz T."/>
            <person name="Ross M."/>
            <person name="Santibanez J."/>
            <person name="Aqrawi P."/>
            <person name="Gross S."/>
            <person name="Joshi V."/>
            <person name="Fowler G."/>
            <person name="Nazareth L."/>
            <person name="Reid J."/>
            <person name="Worley K."/>
            <person name="Petrosino J."/>
            <person name="Highlander S."/>
            <person name="Gibbs R."/>
        </authorList>
    </citation>
    <scope>NUCLEOTIDE SEQUENCE [LARGE SCALE GENOMIC DNA]</scope>
    <source>
        <strain evidence="3 4">ATCC BAA-1640</strain>
    </source>
</reference>
<dbReference type="Gene3D" id="1.10.10.1400">
    <property type="entry name" value="Terminase, small subunit, N-terminal DNA-binding domain, HTH motif"/>
    <property type="match status" value="1"/>
</dbReference>
<evidence type="ECO:0000256" key="1">
    <source>
        <dbReference type="ARBA" id="ARBA00022612"/>
    </source>
</evidence>
<evidence type="ECO:0000313" key="3">
    <source>
        <dbReference type="EMBL" id="EFM24788.1"/>
    </source>
</evidence>
<gene>
    <name evidence="3" type="ORF">HMPREF9225_1654</name>
</gene>
<dbReference type="Proteomes" id="UP000003280">
    <property type="component" value="Unassembled WGS sequence"/>
</dbReference>
<dbReference type="Gene3D" id="6.10.140.2160">
    <property type="match status" value="1"/>
</dbReference>
<keyword evidence="2" id="KW-0231">Viral genome packaging</keyword>
<dbReference type="InterPro" id="IPR038713">
    <property type="entry name" value="Terminase_Gp1_N_sf"/>
</dbReference>
<dbReference type="GO" id="GO:0051276">
    <property type="term" value="P:chromosome organization"/>
    <property type="evidence" value="ECO:0007669"/>
    <property type="project" value="InterPro"/>
</dbReference>
<dbReference type="eggNOG" id="COG3728">
    <property type="taxonomic scope" value="Bacteria"/>
</dbReference>
<protein>
    <submittedName>
        <fullName evidence="3">Terminase small subunit</fullName>
    </submittedName>
</protein>
<dbReference type="PANTHER" id="PTHR41328">
    <property type="entry name" value="TERMINASE SMALL SUBUNIT-RELATED"/>
    <property type="match status" value="1"/>
</dbReference>
<comment type="caution">
    <text evidence="3">The sequence shown here is derived from an EMBL/GenBank/DDBJ whole genome shotgun (WGS) entry which is preliminary data.</text>
</comment>
<dbReference type="STRING" id="862517.HMPREF9225_1654"/>